<gene>
    <name evidence="2" type="ORF">Rcae01_01234</name>
</gene>
<keyword evidence="1" id="KW-0732">Signal</keyword>
<proteinExistence type="predicted"/>
<comment type="caution">
    <text evidence="2">The sequence shown here is derived from an EMBL/GenBank/DDBJ whole genome shotgun (WGS) entry which is preliminary data.</text>
</comment>
<reference evidence="2 3" key="1">
    <citation type="submission" date="2024-02" db="EMBL/GenBank/DDBJ databases">
        <title>Rhodopirellula caenicola NBRC 110016.</title>
        <authorList>
            <person name="Ichikawa N."/>
            <person name="Katano-Makiyama Y."/>
            <person name="Hidaka K."/>
        </authorList>
    </citation>
    <scope>NUCLEOTIDE SEQUENCE [LARGE SCALE GENOMIC DNA]</scope>
    <source>
        <strain evidence="2 3">NBRC 110016</strain>
    </source>
</reference>
<name>A0ABP9VKU5_9BACT</name>
<organism evidence="2 3">
    <name type="scientific">Novipirellula caenicola</name>
    <dbReference type="NCBI Taxonomy" id="1536901"/>
    <lineage>
        <taxon>Bacteria</taxon>
        <taxon>Pseudomonadati</taxon>
        <taxon>Planctomycetota</taxon>
        <taxon>Planctomycetia</taxon>
        <taxon>Pirellulales</taxon>
        <taxon>Pirellulaceae</taxon>
        <taxon>Novipirellula</taxon>
    </lineage>
</organism>
<dbReference type="EMBL" id="BAABRO010000002">
    <property type="protein sequence ID" value="GAA5505787.1"/>
    <property type="molecule type" value="Genomic_DNA"/>
</dbReference>
<feature type="signal peptide" evidence="1">
    <location>
        <begin position="1"/>
        <end position="22"/>
    </location>
</feature>
<evidence type="ECO:0000256" key="1">
    <source>
        <dbReference type="SAM" id="SignalP"/>
    </source>
</evidence>
<sequence>MHTRMVAPLMVCLFLITGSAIAQDVILYRPVVQPVAATPVVTAPVVSAPVVVARPAYTSGYAVPVAPSVTAPVVVQRPTLYDTPSVAPVVSYSPAVPASSAAYVAPVAPAPVAVSPVVVRPKVYVPGRPIYNFFQAITP</sequence>
<dbReference type="RefSeq" id="WP_345682776.1">
    <property type="nucleotide sequence ID" value="NZ_BAABRO010000002.1"/>
</dbReference>
<dbReference type="Proteomes" id="UP001416858">
    <property type="component" value="Unassembled WGS sequence"/>
</dbReference>
<evidence type="ECO:0000313" key="3">
    <source>
        <dbReference type="Proteomes" id="UP001416858"/>
    </source>
</evidence>
<evidence type="ECO:0000313" key="2">
    <source>
        <dbReference type="EMBL" id="GAA5505787.1"/>
    </source>
</evidence>
<feature type="chain" id="PRO_5046652689" evidence="1">
    <location>
        <begin position="23"/>
        <end position="139"/>
    </location>
</feature>
<protein>
    <submittedName>
        <fullName evidence="2">Uncharacterized protein</fullName>
    </submittedName>
</protein>
<accession>A0ABP9VKU5</accession>
<keyword evidence="3" id="KW-1185">Reference proteome</keyword>